<feature type="signal peptide" evidence="3">
    <location>
        <begin position="1"/>
        <end position="30"/>
    </location>
</feature>
<feature type="region of interest" description="Disordered" evidence="2">
    <location>
        <begin position="874"/>
        <end position="897"/>
    </location>
</feature>
<evidence type="ECO:0000256" key="2">
    <source>
        <dbReference type="SAM" id="MobiDB-lite"/>
    </source>
</evidence>
<dbReference type="GeneID" id="113508660"/>
<dbReference type="Proteomes" id="UP000322000">
    <property type="component" value="Chromosome 3"/>
</dbReference>
<evidence type="ECO:0000256" key="1">
    <source>
        <dbReference type="SAM" id="Coils"/>
    </source>
</evidence>
<feature type="compositionally biased region" description="Low complexity" evidence="2">
    <location>
        <begin position="385"/>
        <end position="396"/>
    </location>
</feature>
<feature type="region of interest" description="Disordered" evidence="2">
    <location>
        <begin position="300"/>
        <end position="328"/>
    </location>
</feature>
<dbReference type="InParanoid" id="A0A7E5X546"/>
<evidence type="ECO:0000256" key="3">
    <source>
        <dbReference type="SAM" id="SignalP"/>
    </source>
</evidence>
<feature type="chain" id="PRO_5028901547" evidence="3">
    <location>
        <begin position="31"/>
        <end position="1026"/>
    </location>
</feature>
<name>A0A7E5X546_TRINI</name>
<feature type="compositionally biased region" description="Pro residues" evidence="2">
    <location>
        <begin position="308"/>
        <end position="328"/>
    </location>
</feature>
<reference evidence="5" key="1">
    <citation type="submission" date="2025-08" db="UniProtKB">
        <authorList>
            <consortium name="RefSeq"/>
        </authorList>
    </citation>
    <scope>IDENTIFICATION</scope>
</reference>
<dbReference type="AlphaFoldDB" id="A0A7E5X546"/>
<feature type="compositionally biased region" description="Polar residues" evidence="2">
    <location>
        <begin position="397"/>
        <end position="429"/>
    </location>
</feature>
<proteinExistence type="predicted"/>
<feature type="region of interest" description="Disordered" evidence="2">
    <location>
        <begin position="832"/>
        <end position="854"/>
    </location>
</feature>
<keyword evidence="4" id="KW-1185">Reference proteome</keyword>
<evidence type="ECO:0000313" key="4">
    <source>
        <dbReference type="Proteomes" id="UP000322000"/>
    </source>
</evidence>
<gene>
    <name evidence="5" type="primary">LOC113508660</name>
</gene>
<feature type="region of interest" description="Disordered" evidence="2">
    <location>
        <begin position="950"/>
        <end position="969"/>
    </location>
</feature>
<feature type="region of interest" description="Disordered" evidence="2">
    <location>
        <begin position="53"/>
        <end position="88"/>
    </location>
</feature>
<keyword evidence="3" id="KW-0732">Signal</keyword>
<dbReference type="KEGG" id="tnl:113508660"/>
<dbReference type="RefSeq" id="XP_026747542.1">
    <property type="nucleotide sequence ID" value="XM_026891741.1"/>
</dbReference>
<organism evidence="4 5">
    <name type="scientific">Trichoplusia ni</name>
    <name type="common">Cabbage looper</name>
    <dbReference type="NCBI Taxonomy" id="7111"/>
    <lineage>
        <taxon>Eukaryota</taxon>
        <taxon>Metazoa</taxon>
        <taxon>Ecdysozoa</taxon>
        <taxon>Arthropoda</taxon>
        <taxon>Hexapoda</taxon>
        <taxon>Insecta</taxon>
        <taxon>Pterygota</taxon>
        <taxon>Neoptera</taxon>
        <taxon>Endopterygota</taxon>
        <taxon>Lepidoptera</taxon>
        <taxon>Glossata</taxon>
        <taxon>Ditrysia</taxon>
        <taxon>Noctuoidea</taxon>
        <taxon>Noctuidae</taxon>
        <taxon>Plusiinae</taxon>
        <taxon>Trichoplusia</taxon>
    </lineage>
</organism>
<feature type="compositionally biased region" description="Pro residues" evidence="2">
    <location>
        <begin position="131"/>
        <end position="165"/>
    </location>
</feature>
<protein>
    <submittedName>
        <fullName evidence="5">Uncharacterized protein LOC113508660</fullName>
    </submittedName>
</protein>
<keyword evidence="1" id="KW-0175">Coiled coil</keyword>
<feature type="coiled-coil region" evidence="1">
    <location>
        <begin position="791"/>
        <end position="825"/>
    </location>
</feature>
<evidence type="ECO:0000313" key="5">
    <source>
        <dbReference type="RefSeq" id="XP_026747542.1"/>
    </source>
</evidence>
<sequence length="1026" mass="110513">MYYHDQYTRIIFRRRVVCLLLVALVSSVVAEETPPGLVNKDSDQDLVAEATHSGGTAQKREAGLSNSYGEPLPPDAYGPPRDLSNTISDLQHSAPAPVYGVPDLPLLNPPPGAYGPPAPVTFPNPSQTYHGPPPPPSRPKPVYGPPKPVYGPPKPVYGPPKPTYGPPKKIYGPPKQSLPKPTYGVPFKPPKITLNKPGFGHPKPVYGPPKPVYGPPKITYGTPLGNSPLSLPELPQIPLPPVDNNIDLGLNLPAPIYGTPLVSLPGDLKPNFPIPSDSYGPPGHDLGPIGPNDQLVLQNIGSVGHYGPPQPDPNPQPPHPGIPAPPTPPHVLYDGWKPIPGVSKPIHQSSDQYGPPINVQDIQINLDQINLDQPLPAVETHHQFSNNQFSSGSNHFPTGNHQFTSESHQISTGNHQFSSDNHQISSGNQFSGQISSGYANVHHDALANIDLNAIVGGDSNHIDQSKTVFEAHYTDNHASGLSGSSHVEKPFDTYGAPPLESLSNGPYPPSLRQQGAKGLIAPSGVYGVPLGGQYGVPPRHSHNLPLPYGYHSGGGHSGGNSPRQPIKFRESVPEGLFDHIAHTTHHKDAHGIDHVHHNEPSYLPPPIREVKDINSFTGNAGQNSVSLSIEPTNLYSLPHSGSPISFQQPSNLYGSPIDSYSVPLLTVGVGDHVTSGSNTNSVTSTLDGTVLANLSSLDAAAILKHCPYHEAILRAAKNGEKIPADLAASYANSLSSLGTALNKSSNKITIPDSFTKDLIASHSTIHNNIKREKGEIQKGKSLKDKARDERLQFVSDQIQKTSERIRDLNEEAKQLQQKIASTSQKVAESSTTKVGSYSVQIQPSNNQNGKSVSHEQLLSEGLLQSILQAIEDPKKTGQNQQQQQQNYFQQNSNQQQLNQQSFNQQSLNQQSLNQQILTQQLPNVNYQNFASNLDSFNDGLVLPAGYEPIDHTKDQETQGSKKTEVKEVSNCDLKGEGSVKNEVVVAPPKDNSIDSDVAIYFGEKNEPVTEISVATSISEDTYSKKS</sequence>
<feature type="compositionally biased region" description="Low complexity" evidence="2">
    <location>
        <begin position="878"/>
        <end position="897"/>
    </location>
</feature>
<dbReference type="OrthoDB" id="8197069at2759"/>
<feature type="region of interest" description="Disordered" evidence="2">
    <location>
        <begin position="385"/>
        <end position="429"/>
    </location>
</feature>
<accession>A0A7E5X546</accession>
<feature type="compositionally biased region" description="Pro residues" evidence="2">
    <location>
        <begin position="110"/>
        <end position="122"/>
    </location>
</feature>
<feature type="region of interest" description="Disordered" evidence="2">
    <location>
        <begin position="110"/>
        <end position="179"/>
    </location>
</feature>